<keyword evidence="15" id="KW-1185">Reference proteome</keyword>
<dbReference type="GO" id="GO:0008379">
    <property type="term" value="F:thioredoxin peroxidase activity"/>
    <property type="evidence" value="ECO:0007669"/>
    <property type="project" value="TreeGrafter"/>
</dbReference>
<evidence type="ECO:0000256" key="7">
    <source>
        <dbReference type="ARBA" id="ARBA00023284"/>
    </source>
</evidence>
<dbReference type="EMBL" id="JAMZMM010000188">
    <property type="protein sequence ID" value="MCP2730315.1"/>
    <property type="molecule type" value="Genomic_DNA"/>
</dbReference>
<evidence type="ECO:0000256" key="4">
    <source>
        <dbReference type="ARBA" id="ARBA00022862"/>
    </source>
</evidence>
<evidence type="ECO:0000256" key="5">
    <source>
        <dbReference type="ARBA" id="ARBA00023002"/>
    </source>
</evidence>
<dbReference type="InterPro" id="IPR000866">
    <property type="entry name" value="AhpC/TSA"/>
</dbReference>
<keyword evidence="4" id="KW-0049">Antioxidant</keyword>
<comment type="similarity">
    <text evidence="9">Belongs to the peroxiredoxin family. BCP/PrxQ subfamily.</text>
</comment>
<dbReference type="SUPFAM" id="SSF52833">
    <property type="entry name" value="Thioredoxin-like"/>
    <property type="match status" value="1"/>
</dbReference>
<evidence type="ECO:0000256" key="6">
    <source>
        <dbReference type="ARBA" id="ARBA00023157"/>
    </source>
</evidence>
<accession>A0AAE3GT74</accession>
<comment type="catalytic activity">
    <reaction evidence="11">
        <text>a hydroperoxide + [thioredoxin]-dithiol = an alcohol + [thioredoxin]-disulfide + H2O</text>
        <dbReference type="Rhea" id="RHEA:62620"/>
        <dbReference type="Rhea" id="RHEA-COMP:10698"/>
        <dbReference type="Rhea" id="RHEA-COMP:10700"/>
        <dbReference type="ChEBI" id="CHEBI:15377"/>
        <dbReference type="ChEBI" id="CHEBI:29950"/>
        <dbReference type="ChEBI" id="CHEBI:30879"/>
        <dbReference type="ChEBI" id="CHEBI:35924"/>
        <dbReference type="ChEBI" id="CHEBI:50058"/>
        <dbReference type="EC" id="1.11.1.24"/>
    </reaction>
</comment>
<feature type="domain" description="Thioredoxin" evidence="13">
    <location>
        <begin position="36"/>
        <end position="182"/>
    </location>
</feature>
<proteinExistence type="inferred from homology"/>
<keyword evidence="6" id="KW-1015">Disulfide bond</keyword>
<dbReference type="Gene3D" id="3.40.30.10">
    <property type="entry name" value="Glutaredoxin"/>
    <property type="match status" value="1"/>
</dbReference>
<evidence type="ECO:0000259" key="13">
    <source>
        <dbReference type="PROSITE" id="PS51352"/>
    </source>
</evidence>
<dbReference type="EC" id="1.11.1.24" evidence="2"/>
<dbReference type="GO" id="GO:0005737">
    <property type="term" value="C:cytoplasm"/>
    <property type="evidence" value="ECO:0007669"/>
    <property type="project" value="TreeGrafter"/>
</dbReference>
<evidence type="ECO:0000256" key="8">
    <source>
        <dbReference type="ARBA" id="ARBA00032824"/>
    </source>
</evidence>
<keyword evidence="12" id="KW-0732">Signal</keyword>
<comment type="caution">
    <text evidence="14">The sequence shown here is derived from an EMBL/GenBank/DDBJ whole genome shotgun (WGS) entry which is preliminary data.</text>
</comment>
<keyword evidence="5" id="KW-0560">Oxidoreductase</keyword>
<dbReference type="CDD" id="cd03017">
    <property type="entry name" value="PRX_BCP"/>
    <property type="match status" value="1"/>
</dbReference>
<organism evidence="14 15">
    <name type="scientific">Limnofasciculus baicalensis BBK-W-15</name>
    <dbReference type="NCBI Taxonomy" id="2699891"/>
    <lineage>
        <taxon>Bacteria</taxon>
        <taxon>Bacillati</taxon>
        <taxon>Cyanobacteriota</taxon>
        <taxon>Cyanophyceae</taxon>
        <taxon>Coleofasciculales</taxon>
        <taxon>Coleofasciculaceae</taxon>
        <taxon>Limnofasciculus</taxon>
        <taxon>Limnofasciculus baicalensis</taxon>
    </lineage>
</organism>
<dbReference type="PANTHER" id="PTHR42801">
    <property type="entry name" value="THIOREDOXIN-DEPENDENT PEROXIDE REDUCTASE"/>
    <property type="match status" value="1"/>
</dbReference>
<gene>
    <name evidence="14" type="ORF">NJ959_17935</name>
</gene>
<dbReference type="InterPro" id="IPR013766">
    <property type="entry name" value="Thioredoxin_domain"/>
</dbReference>
<name>A0AAE3GT74_9CYAN</name>
<evidence type="ECO:0000256" key="1">
    <source>
        <dbReference type="ARBA" id="ARBA00003330"/>
    </source>
</evidence>
<evidence type="ECO:0000256" key="9">
    <source>
        <dbReference type="ARBA" id="ARBA00038489"/>
    </source>
</evidence>
<dbReference type="PROSITE" id="PS51352">
    <property type="entry name" value="THIOREDOXIN_2"/>
    <property type="match status" value="1"/>
</dbReference>
<feature type="signal peptide" evidence="12">
    <location>
        <begin position="1"/>
        <end position="30"/>
    </location>
</feature>
<dbReference type="AlphaFoldDB" id="A0AAE3GT74"/>
<keyword evidence="3" id="KW-0575">Peroxidase</keyword>
<dbReference type="InterPro" id="IPR050924">
    <property type="entry name" value="Peroxiredoxin_BCP/PrxQ"/>
</dbReference>
<evidence type="ECO:0000256" key="3">
    <source>
        <dbReference type="ARBA" id="ARBA00022559"/>
    </source>
</evidence>
<evidence type="ECO:0000256" key="2">
    <source>
        <dbReference type="ARBA" id="ARBA00013017"/>
    </source>
</evidence>
<evidence type="ECO:0000256" key="10">
    <source>
        <dbReference type="ARBA" id="ARBA00041373"/>
    </source>
</evidence>
<sequence length="188" mass="21120">MLSRPNFLSILLASCLACFTWLNFTPTALALGGKQLPLNQPAPEFTLPTNTGDGEVSLSDYRGNWVVVYFYPKDFTSGCTIEARRFQQDLPKYIERNTQILGISADDVDSHAEFCDSEGLKFPLLADTDGSVSKAYSSWMRFISLRHTYIIDPDGILRERFLGVNPVIHSMEVLASLDELQSRMKDEV</sequence>
<protein>
    <recommendedName>
        <fullName evidence="2">thioredoxin-dependent peroxiredoxin</fullName>
        <ecNumber evidence="2">1.11.1.24</ecNumber>
    </recommendedName>
    <alternativeName>
        <fullName evidence="10">Bacterioferritin comigratory protein</fullName>
    </alternativeName>
    <alternativeName>
        <fullName evidence="8">Thioredoxin peroxidase</fullName>
    </alternativeName>
</protein>
<dbReference type="PANTHER" id="PTHR42801:SF4">
    <property type="entry name" value="AHPC_TSA FAMILY PROTEIN"/>
    <property type="match status" value="1"/>
</dbReference>
<dbReference type="InterPro" id="IPR036249">
    <property type="entry name" value="Thioredoxin-like_sf"/>
</dbReference>
<evidence type="ECO:0000256" key="11">
    <source>
        <dbReference type="ARBA" id="ARBA00049091"/>
    </source>
</evidence>
<dbReference type="Proteomes" id="UP001204953">
    <property type="component" value="Unassembled WGS sequence"/>
</dbReference>
<comment type="function">
    <text evidence="1">Thiol-specific peroxidase that catalyzes the reduction of hydrogen peroxide and organic hydroperoxides to water and alcohols, respectively. Plays a role in cell protection against oxidative stress by detoxifying peroxides and as sensor of hydrogen peroxide-mediated signaling events.</text>
</comment>
<evidence type="ECO:0000313" key="14">
    <source>
        <dbReference type="EMBL" id="MCP2730315.1"/>
    </source>
</evidence>
<dbReference type="Pfam" id="PF00578">
    <property type="entry name" value="AhpC-TSA"/>
    <property type="match status" value="1"/>
</dbReference>
<dbReference type="RefSeq" id="WP_254013078.1">
    <property type="nucleotide sequence ID" value="NZ_JAMZMM010000188.1"/>
</dbReference>
<dbReference type="GO" id="GO:0045454">
    <property type="term" value="P:cell redox homeostasis"/>
    <property type="evidence" value="ECO:0007669"/>
    <property type="project" value="TreeGrafter"/>
</dbReference>
<dbReference type="GO" id="GO:0034599">
    <property type="term" value="P:cellular response to oxidative stress"/>
    <property type="evidence" value="ECO:0007669"/>
    <property type="project" value="TreeGrafter"/>
</dbReference>
<reference evidence="14" key="1">
    <citation type="submission" date="2022-06" db="EMBL/GenBank/DDBJ databases">
        <title>New cyanobacteria of genus Symplocastrum in benthos of Lake Baikal.</title>
        <authorList>
            <person name="Sorokovikova E."/>
            <person name="Tikhonova I."/>
            <person name="Krasnopeev A."/>
            <person name="Evseev P."/>
            <person name="Gladkikh A."/>
            <person name="Belykh O."/>
        </authorList>
    </citation>
    <scope>NUCLEOTIDE SEQUENCE</scope>
    <source>
        <strain evidence="14">BBK-W-15</strain>
    </source>
</reference>
<evidence type="ECO:0000256" key="12">
    <source>
        <dbReference type="SAM" id="SignalP"/>
    </source>
</evidence>
<evidence type="ECO:0000313" key="15">
    <source>
        <dbReference type="Proteomes" id="UP001204953"/>
    </source>
</evidence>
<feature type="chain" id="PRO_5042224964" description="thioredoxin-dependent peroxiredoxin" evidence="12">
    <location>
        <begin position="31"/>
        <end position="188"/>
    </location>
</feature>
<keyword evidence="7" id="KW-0676">Redox-active center</keyword>
<dbReference type="PROSITE" id="PS51257">
    <property type="entry name" value="PROKAR_LIPOPROTEIN"/>
    <property type="match status" value="1"/>
</dbReference>